<protein>
    <recommendedName>
        <fullName evidence="3">PIN domain-containing protein</fullName>
    </recommendedName>
</protein>
<dbReference type="InterPro" id="IPR029060">
    <property type="entry name" value="PIN-like_dom_sf"/>
</dbReference>
<accession>A0A1I1ARK1</accession>
<name>A0A1I1ARK1_9BACT</name>
<gene>
    <name evidence="1" type="ORF">SAMN04489723_10933</name>
</gene>
<evidence type="ECO:0000313" key="2">
    <source>
        <dbReference type="Proteomes" id="UP000198790"/>
    </source>
</evidence>
<dbReference type="EMBL" id="FOKK01000009">
    <property type="protein sequence ID" value="SFB40122.1"/>
    <property type="molecule type" value="Genomic_DNA"/>
</dbReference>
<sequence length="159" mass="18073">MSDKGVLLDTSFFIRLLDPLDPLHLNAKGYYRYFLENDQVMFLSTIAAGEYCVRGKLDQLPLKQLKILPYNLNHAQKAGELANTVFANKGKLDLLSRTIIPNDTKLFAQAEVENPICRYLSSDTESAKIYHLLRAKSELNFDFLDLSIPHHEAFGLLDL</sequence>
<evidence type="ECO:0008006" key="3">
    <source>
        <dbReference type="Google" id="ProtNLM"/>
    </source>
</evidence>
<dbReference type="OrthoDB" id="959930at2"/>
<dbReference type="AlphaFoldDB" id="A0A1I1ARK1"/>
<dbReference type="Proteomes" id="UP000198790">
    <property type="component" value="Unassembled WGS sequence"/>
</dbReference>
<organism evidence="1 2">
    <name type="scientific">Algoriphagus aquimarinus</name>
    <dbReference type="NCBI Taxonomy" id="237018"/>
    <lineage>
        <taxon>Bacteria</taxon>
        <taxon>Pseudomonadati</taxon>
        <taxon>Bacteroidota</taxon>
        <taxon>Cytophagia</taxon>
        <taxon>Cytophagales</taxon>
        <taxon>Cyclobacteriaceae</taxon>
        <taxon>Algoriphagus</taxon>
    </lineage>
</organism>
<dbReference type="SUPFAM" id="SSF88723">
    <property type="entry name" value="PIN domain-like"/>
    <property type="match status" value="1"/>
</dbReference>
<dbReference type="RefSeq" id="WP_092898020.1">
    <property type="nucleotide sequence ID" value="NZ_FOKK01000009.1"/>
</dbReference>
<dbReference type="STRING" id="237018.SAMN04489723_10933"/>
<keyword evidence="2" id="KW-1185">Reference proteome</keyword>
<proteinExistence type="predicted"/>
<evidence type="ECO:0000313" key="1">
    <source>
        <dbReference type="EMBL" id="SFB40122.1"/>
    </source>
</evidence>
<reference evidence="1 2" key="1">
    <citation type="submission" date="2016-10" db="EMBL/GenBank/DDBJ databases">
        <authorList>
            <person name="de Groot N.N."/>
        </authorList>
    </citation>
    <scope>NUCLEOTIDE SEQUENCE [LARGE SCALE GENOMIC DNA]</scope>
    <source>
        <strain evidence="1 2">DSM 23399</strain>
    </source>
</reference>